<comment type="caution">
    <text evidence="2">The sequence shown here is derived from an EMBL/GenBank/DDBJ whole genome shotgun (WGS) entry which is preliminary data.</text>
</comment>
<gene>
    <name evidence="2" type="ORF">ABMA27_005751</name>
</gene>
<dbReference type="InterPro" id="IPR012337">
    <property type="entry name" value="RNaseH-like_sf"/>
</dbReference>
<dbReference type="InterPro" id="IPR036397">
    <property type="entry name" value="RNaseH_sf"/>
</dbReference>
<reference evidence="2 3" key="1">
    <citation type="submission" date="2024-06" db="EMBL/GenBank/DDBJ databases">
        <title>A chromosome-level genome assembly of beet webworm, Loxostege sticticalis.</title>
        <authorList>
            <person name="Zhang Y."/>
        </authorList>
    </citation>
    <scope>NUCLEOTIDE SEQUENCE [LARGE SCALE GENOMIC DNA]</scope>
    <source>
        <strain evidence="2">AQ026</strain>
        <tissue evidence="2">Whole body</tissue>
    </source>
</reference>
<organism evidence="2 3">
    <name type="scientific">Loxostege sticticalis</name>
    <name type="common">Beet webworm moth</name>
    <dbReference type="NCBI Taxonomy" id="481309"/>
    <lineage>
        <taxon>Eukaryota</taxon>
        <taxon>Metazoa</taxon>
        <taxon>Ecdysozoa</taxon>
        <taxon>Arthropoda</taxon>
        <taxon>Hexapoda</taxon>
        <taxon>Insecta</taxon>
        <taxon>Pterygota</taxon>
        <taxon>Neoptera</taxon>
        <taxon>Endopterygota</taxon>
        <taxon>Lepidoptera</taxon>
        <taxon>Glossata</taxon>
        <taxon>Ditrysia</taxon>
        <taxon>Pyraloidea</taxon>
        <taxon>Crambidae</taxon>
        <taxon>Pyraustinae</taxon>
        <taxon>Loxostege</taxon>
    </lineage>
</organism>
<dbReference type="Pfam" id="PF18701">
    <property type="entry name" value="DUF5641"/>
    <property type="match status" value="1"/>
</dbReference>
<dbReference type="InterPro" id="IPR040676">
    <property type="entry name" value="DUF5641"/>
</dbReference>
<dbReference type="SUPFAM" id="SSF53098">
    <property type="entry name" value="Ribonuclease H-like"/>
    <property type="match status" value="1"/>
</dbReference>
<keyword evidence="3" id="KW-1185">Reference proteome</keyword>
<dbReference type="Gene3D" id="3.30.420.10">
    <property type="entry name" value="Ribonuclease H-like superfamily/Ribonuclease H"/>
    <property type="match status" value="1"/>
</dbReference>
<dbReference type="PANTHER" id="PTHR47331:SF1">
    <property type="entry name" value="GAG-LIKE PROTEIN"/>
    <property type="match status" value="1"/>
</dbReference>
<evidence type="ECO:0000313" key="2">
    <source>
        <dbReference type="EMBL" id="KAL0869466.1"/>
    </source>
</evidence>
<protein>
    <recommendedName>
        <fullName evidence="1">Integrase catalytic domain-containing protein</fullName>
    </recommendedName>
</protein>
<dbReference type="PROSITE" id="PS50994">
    <property type="entry name" value="INTEGRASE"/>
    <property type="match status" value="1"/>
</dbReference>
<name>A0ABR3HGB7_LOXSC</name>
<accession>A0ABR3HGB7</accession>
<proteinExistence type="predicted"/>
<dbReference type="Proteomes" id="UP001549920">
    <property type="component" value="Unassembled WGS sequence"/>
</dbReference>
<evidence type="ECO:0000313" key="3">
    <source>
        <dbReference type="Proteomes" id="UP001549920"/>
    </source>
</evidence>
<dbReference type="InterPro" id="IPR001584">
    <property type="entry name" value="Integrase_cat-core"/>
</dbReference>
<dbReference type="PANTHER" id="PTHR47331">
    <property type="entry name" value="PHD-TYPE DOMAIN-CONTAINING PROTEIN"/>
    <property type="match status" value="1"/>
</dbReference>
<feature type="domain" description="Integrase catalytic" evidence="1">
    <location>
        <begin position="1"/>
        <end position="164"/>
    </location>
</feature>
<sequence length="234" mass="27188">MSRHLQQCELVSLSNLIYLVVRAVYVDLVTDLTASSAILSLRRFIARRGCPAVIYSDNATTFRGADRELKQAVLNMDQSELLRFTSTRSIEWRYISPNAPHMGGCWERMVRSIKTALRYTLKERVPSEYTLLTLLAEAENFVNNRPFGQFTDGDMLRRSWRESQRLADLTWKRWIKEYLPTLTRREKWYKADDKPLAVGDIVIIADDQLPRGQWPRLYTRPATKLCRLDVGSQA</sequence>
<dbReference type="EMBL" id="JBEUOH010000019">
    <property type="protein sequence ID" value="KAL0869466.1"/>
    <property type="molecule type" value="Genomic_DNA"/>
</dbReference>
<evidence type="ECO:0000259" key="1">
    <source>
        <dbReference type="PROSITE" id="PS50994"/>
    </source>
</evidence>